<proteinExistence type="predicted"/>
<feature type="chain" id="PRO_5035830930" description="Bifunctional inhibitor/plant lipid transfer protein/seed storage helical domain-containing protein" evidence="1">
    <location>
        <begin position="28"/>
        <end position="97"/>
    </location>
</feature>
<keyword evidence="3" id="KW-1185">Reference proteome</keyword>
<sequence length="97" mass="10272">MEGRYRSRRRQVVAAVILVVAVVVAVAGVPAAAQASCSTSTEGVVSYCRNVLSSKYFTATITCCIMAQNQPQECWCGIHCALAAAGYDINCFQGTTC</sequence>
<dbReference type="PROSITE" id="PS51318">
    <property type="entry name" value="TAT"/>
    <property type="match status" value="1"/>
</dbReference>
<evidence type="ECO:0000256" key="1">
    <source>
        <dbReference type="SAM" id="SignalP"/>
    </source>
</evidence>
<dbReference type="Proteomes" id="UP000823388">
    <property type="component" value="Chromosome 8N"/>
</dbReference>
<feature type="signal peptide" evidence="1">
    <location>
        <begin position="1"/>
        <end position="27"/>
    </location>
</feature>
<comment type="caution">
    <text evidence="2">The sequence shown here is derived from an EMBL/GenBank/DDBJ whole genome shotgun (WGS) entry which is preliminary data.</text>
</comment>
<reference evidence="2" key="1">
    <citation type="submission" date="2020-05" db="EMBL/GenBank/DDBJ databases">
        <title>WGS assembly of Panicum virgatum.</title>
        <authorList>
            <person name="Lovell J.T."/>
            <person name="Jenkins J."/>
            <person name="Shu S."/>
            <person name="Juenger T.E."/>
            <person name="Schmutz J."/>
        </authorList>
    </citation>
    <scope>NUCLEOTIDE SEQUENCE</scope>
    <source>
        <strain evidence="2">AP13</strain>
    </source>
</reference>
<gene>
    <name evidence="2" type="ORF">PVAP13_8NG326368</name>
</gene>
<keyword evidence="1" id="KW-0732">Signal</keyword>
<name>A0A8T0P9X6_PANVG</name>
<evidence type="ECO:0008006" key="4">
    <source>
        <dbReference type="Google" id="ProtNLM"/>
    </source>
</evidence>
<accession>A0A8T0P9X6</accession>
<dbReference type="AlphaFoldDB" id="A0A8T0P9X6"/>
<dbReference type="EMBL" id="CM029052">
    <property type="protein sequence ID" value="KAG2559037.1"/>
    <property type="molecule type" value="Genomic_DNA"/>
</dbReference>
<evidence type="ECO:0000313" key="3">
    <source>
        <dbReference type="Proteomes" id="UP000823388"/>
    </source>
</evidence>
<protein>
    <recommendedName>
        <fullName evidence="4">Bifunctional inhibitor/plant lipid transfer protein/seed storage helical domain-containing protein</fullName>
    </recommendedName>
</protein>
<evidence type="ECO:0000313" key="2">
    <source>
        <dbReference type="EMBL" id="KAG2559037.1"/>
    </source>
</evidence>
<organism evidence="2 3">
    <name type="scientific">Panicum virgatum</name>
    <name type="common">Blackwell switchgrass</name>
    <dbReference type="NCBI Taxonomy" id="38727"/>
    <lineage>
        <taxon>Eukaryota</taxon>
        <taxon>Viridiplantae</taxon>
        <taxon>Streptophyta</taxon>
        <taxon>Embryophyta</taxon>
        <taxon>Tracheophyta</taxon>
        <taxon>Spermatophyta</taxon>
        <taxon>Magnoliopsida</taxon>
        <taxon>Liliopsida</taxon>
        <taxon>Poales</taxon>
        <taxon>Poaceae</taxon>
        <taxon>PACMAD clade</taxon>
        <taxon>Panicoideae</taxon>
        <taxon>Panicodae</taxon>
        <taxon>Paniceae</taxon>
        <taxon>Panicinae</taxon>
        <taxon>Panicum</taxon>
        <taxon>Panicum sect. Hiantes</taxon>
    </lineage>
</organism>
<dbReference type="InterPro" id="IPR006311">
    <property type="entry name" value="TAT_signal"/>
</dbReference>